<dbReference type="WBParaSite" id="MCU_002189-RC">
    <property type="protein sequence ID" value="MCU_002189-RC"/>
    <property type="gene ID" value="MCU_002189"/>
</dbReference>
<reference evidence="1" key="1">
    <citation type="submission" date="2019-11" db="UniProtKB">
        <authorList>
            <consortium name="WormBaseParasite"/>
        </authorList>
    </citation>
    <scope>IDENTIFICATION</scope>
</reference>
<accession>A0A5K3ERM4</accession>
<dbReference type="AlphaFoldDB" id="A0A5K3ERM4"/>
<name>A0A5K3ERM4_MESCO</name>
<protein>
    <submittedName>
        <fullName evidence="1">Protein CLP1 homolog</fullName>
    </submittedName>
</protein>
<sequence length="91" mass="10506">MAISYVVDKCMEALTVVKCKNFKQDIKWRIILQYSTTHTKGEAFKTQSLIAQIRRPNMFTLDFKLRTAQTQLIPLAQGRCAIIRLKTPKCT</sequence>
<organism evidence="1">
    <name type="scientific">Mesocestoides corti</name>
    <name type="common">Flatworm</name>
    <dbReference type="NCBI Taxonomy" id="53468"/>
    <lineage>
        <taxon>Eukaryota</taxon>
        <taxon>Metazoa</taxon>
        <taxon>Spiralia</taxon>
        <taxon>Lophotrochozoa</taxon>
        <taxon>Platyhelminthes</taxon>
        <taxon>Cestoda</taxon>
        <taxon>Eucestoda</taxon>
        <taxon>Cyclophyllidea</taxon>
        <taxon>Mesocestoididae</taxon>
        <taxon>Mesocestoides</taxon>
    </lineage>
</organism>
<evidence type="ECO:0000313" key="1">
    <source>
        <dbReference type="WBParaSite" id="MCU_002189-RC"/>
    </source>
</evidence>
<proteinExistence type="predicted"/>